<dbReference type="EnsemblMetazoa" id="ACOM028262-RA">
    <property type="protein sequence ID" value="ACOM028262-PA.1"/>
    <property type="gene ID" value="ACOM028262"/>
</dbReference>
<evidence type="ECO:0000313" key="2">
    <source>
        <dbReference type="EnsemblMetazoa" id="ACOM028262-PA.1"/>
    </source>
</evidence>
<organism evidence="2">
    <name type="scientific">Anopheles coluzzii</name>
    <name type="common">African malaria mosquito</name>
    <dbReference type="NCBI Taxonomy" id="1518534"/>
    <lineage>
        <taxon>Eukaryota</taxon>
        <taxon>Metazoa</taxon>
        <taxon>Ecdysozoa</taxon>
        <taxon>Arthropoda</taxon>
        <taxon>Hexapoda</taxon>
        <taxon>Insecta</taxon>
        <taxon>Pterygota</taxon>
        <taxon>Neoptera</taxon>
        <taxon>Endopterygota</taxon>
        <taxon>Diptera</taxon>
        <taxon>Nematocera</taxon>
        <taxon>Culicoidea</taxon>
        <taxon>Culicidae</taxon>
        <taxon>Anophelinae</taxon>
        <taxon>Anopheles</taxon>
    </lineage>
</organism>
<evidence type="ECO:0000256" key="1">
    <source>
        <dbReference type="SAM" id="Phobius"/>
    </source>
</evidence>
<protein>
    <submittedName>
        <fullName evidence="2">Uncharacterized protein</fullName>
    </submittedName>
</protein>
<accession>A0A8W7PAU5</accession>
<sequence>MATETPSLLDAVSDTTDDGCVLPFVLSSEPTPGTDAEGLVPVPSPATPFGTTWAALTTPFSPVPLLSGPPFVGMVPFVVLPVLPVLQLLPLLLMLMPLAVSPLPPFSVLSQGTLQPIVLCHAVYCHHQPSSVRSSVA</sequence>
<keyword evidence="1" id="KW-1133">Transmembrane helix</keyword>
<dbReference type="AlphaFoldDB" id="A0A8W7PAU5"/>
<proteinExistence type="predicted"/>
<dbReference type="Proteomes" id="UP000075882">
    <property type="component" value="Unassembled WGS sequence"/>
</dbReference>
<keyword evidence="1" id="KW-0472">Membrane</keyword>
<feature type="transmembrane region" description="Helical" evidence="1">
    <location>
        <begin position="71"/>
        <end position="95"/>
    </location>
</feature>
<name>A0A8W7PAU5_ANOCL</name>
<reference evidence="2" key="1">
    <citation type="submission" date="2022-08" db="UniProtKB">
        <authorList>
            <consortium name="EnsemblMetazoa"/>
        </authorList>
    </citation>
    <scope>IDENTIFICATION</scope>
</reference>
<keyword evidence="1" id="KW-0812">Transmembrane</keyword>